<keyword evidence="2" id="KW-0812">Transmembrane</keyword>
<dbReference type="AlphaFoldDB" id="D7V0V0"/>
<dbReference type="eggNOG" id="COG1316">
    <property type="taxonomic scope" value="Bacteria"/>
</dbReference>
<dbReference type="NCBIfam" id="TIGR00350">
    <property type="entry name" value="lytR_cpsA_psr"/>
    <property type="match status" value="1"/>
</dbReference>
<organism evidence="4 5">
    <name type="scientific">Listeria grayi DSM 20601</name>
    <dbReference type="NCBI Taxonomy" id="525367"/>
    <lineage>
        <taxon>Bacteria</taxon>
        <taxon>Bacillati</taxon>
        <taxon>Bacillota</taxon>
        <taxon>Bacilli</taxon>
        <taxon>Bacillales</taxon>
        <taxon>Listeriaceae</taxon>
        <taxon>Listeria</taxon>
    </lineage>
</organism>
<proteinExistence type="inferred from homology"/>
<feature type="domain" description="Cell envelope-related transcriptional attenuator" evidence="3">
    <location>
        <begin position="86"/>
        <end position="231"/>
    </location>
</feature>
<dbReference type="STRING" id="525367.HMPREF0556_11867"/>
<evidence type="ECO:0000313" key="5">
    <source>
        <dbReference type="Proteomes" id="UP000010119"/>
    </source>
</evidence>
<accession>D7V0V0</accession>
<evidence type="ECO:0000256" key="1">
    <source>
        <dbReference type="ARBA" id="ARBA00006068"/>
    </source>
</evidence>
<evidence type="ECO:0000256" key="2">
    <source>
        <dbReference type="SAM" id="Phobius"/>
    </source>
</evidence>
<comment type="similarity">
    <text evidence="1">Belongs to the LytR/CpsA/Psr (LCP) family.</text>
</comment>
<evidence type="ECO:0000259" key="3">
    <source>
        <dbReference type="Pfam" id="PF03816"/>
    </source>
</evidence>
<keyword evidence="2" id="KW-1133">Transmembrane helix</keyword>
<protein>
    <submittedName>
        <fullName evidence="4">Transcriptional regulator LytR</fullName>
    </submittedName>
</protein>
<evidence type="ECO:0000313" key="4">
    <source>
        <dbReference type="EMBL" id="EFI83182.1"/>
    </source>
</evidence>
<dbReference type="PANTHER" id="PTHR33392:SF6">
    <property type="entry name" value="POLYISOPRENYL-TEICHOIC ACID--PEPTIDOGLYCAN TEICHOIC ACID TRANSFERASE TAGU"/>
    <property type="match status" value="1"/>
</dbReference>
<name>D7V0V0_LISGR</name>
<sequence length="315" mass="35086">MKNVRSDKHRQKKSRKGLKIFFLILLLLIIIIAAVLGIAYWKTNKTFDKIYNPIEGKKKTSVTLNGSTPFSVLIMGVDERPGDRGRSDTLIATTINGKTNKTQMLSIPRDTKTEIIGHNSNEKINAAYAYGGVKMASDTTTEFLKGIPFNYYVKMNMEGFHDLVDAVGGVTVYNDTEGISLGKKVFHKGNVTLDGDNALAYVRIRKTDAQGDFGRQKRQQQVITAIVKKVLSANVVLSFNKIMNAVGDNVQTDFTLEDVTRIAKNYRGAVNNVENLQVQGTGGKINNSGPWYYSVSDNERTRLHDELAKNLEMNQ</sequence>
<gene>
    <name evidence="4" type="primary">lytR</name>
    <name evidence="4" type="ORF">HMPREF0556_11867</name>
</gene>
<dbReference type="RefSeq" id="WP_003754929.1">
    <property type="nucleotide sequence ID" value="NZ_GL538352.1"/>
</dbReference>
<reference evidence="4" key="1">
    <citation type="submission" date="2010-06" db="EMBL/GenBank/DDBJ databases">
        <authorList>
            <person name="Muzny D."/>
            <person name="Qin X."/>
            <person name="Buhay C."/>
            <person name="Dugan-Rocha S."/>
            <person name="Ding Y."/>
            <person name="Chen G."/>
            <person name="Hawes A."/>
            <person name="Holder M."/>
            <person name="Jhangiani S."/>
            <person name="Johnson A."/>
            <person name="Khan Z."/>
            <person name="Li Z."/>
            <person name="Liu W."/>
            <person name="Liu X."/>
            <person name="Perez L."/>
            <person name="Shen H."/>
            <person name="Wang Q."/>
            <person name="Watt J."/>
            <person name="Xi L."/>
            <person name="Xin Y."/>
            <person name="Zhou J."/>
            <person name="Deng J."/>
            <person name="Jiang H."/>
            <person name="Liu Y."/>
            <person name="Qu J."/>
            <person name="Song X.-Z."/>
            <person name="Zhang L."/>
            <person name="Villasana D."/>
            <person name="Johnson A."/>
            <person name="Liu J."/>
            <person name="Liyanage D."/>
            <person name="Lorensuhewa L."/>
            <person name="Robinson T."/>
            <person name="Song A."/>
            <person name="Song B.-B."/>
            <person name="Dinh H."/>
            <person name="Thornton R."/>
            <person name="Coyle M."/>
            <person name="Francisco L."/>
            <person name="Jackson L."/>
            <person name="Javaid M."/>
            <person name="Korchina V."/>
            <person name="Kovar C."/>
            <person name="Mata R."/>
            <person name="Mathew T."/>
            <person name="Ngo R."/>
            <person name="Nguyen L."/>
            <person name="Nguyen N."/>
            <person name="Okwuonu G."/>
            <person name="Ongeri F."/>
            <person name="Pham C."/>
            <person name="Simmons D."/>
            <person name="Wilczek-Boney K."/>
            <person name="Hale W."/>
            <person name="Jakkamsetti A."/>
            <person name="Pham P."/>
            <person name="Ruth R."/>
            <person name="San Lucas F."/>
            <person name="Warren J."/>
            <person name="Zhang J."/>
            <person name="Zhao Z."/>
            <person name="Zhou C."/>
            <person name="Zhu D."/>
            <person name="Lee S."/>
            <person name="Bess C."/>
            <person name="Blankenburg K."/>
            <person name="Forbes L."/>
            <person name="Fu Q."/>
            <person name="Gubbala S."/>
            <person name="Hirani K."/>
            <person name="Jayaseelan J.C."/>
            <person name="Lara F."/>
            <person name="Munidasa M."/>
            <person name="Palculict T."/>
            <person name="Patil S."/>
            <person name="Pu L.-L."/>
            <person name="Saada N."/>
            <person name="Tang L."/>
            <person name="Weissenberger G."/>
            <person name="Zhu Y."/>
            <person name="Hemphill L."/>
            <person name="Shang Y."/>
            <person name="Youmans B."/>
            <person name="Ayvaz T."/>
            <person name="Ross M."/>
            <person name="Santibanez J."/>
            <person name="Aqrawi P."/>
            <person name="Gross S."/>
            <person name="Joshi V."/>
            <person name="Fowler G."/>
            <person name="Nazareth L."/>
            <person name="Reid J."/>
            <person name="Worley K."/>
            <person name="Petrosino J."/>
            <person name="Highlander S."/>
            <person name="Gibbs R."/>
        </authorList>
    </citation>
    <scope>NUCLEOTIDE SEQUENCE [LARGE SCALE GENOMIC DNA]</scope>
    <source>
        <strain evidence="4">DSM 20601</strain>
    </source>
</reference>
<keyword evidence="2" id="KW-0472">Membrane</keyword>
<feature type="transmembrane region" description="Helical" evidence="2">
    <location>
        <begin position="20"/>
        <end position="41"/>
    </location>
</feature>
<dbReference type="Gene3D" id="3.40.630.190">
    <property type="entry name" value="LCP protein"/>
    <property type="match status" value="1"/>
</dbReference>
<dbReference type="EMBL" id="ACCR02000005">
    <property type="protein sequence ID" value="EFI83182.1"/>
    <property type="molecule type" value="Genomic_DNA"/>
</dbReference>
<comment type="caution">
    <text evidence="4">The sequence shown here is derived from an EMBL/GenBank/DDBJ whole genome shotgun (WGS) entry which is preliminary data.</text>
</comment>
<dbReference type="PANTHER" id="PTHR33392">
    <property type="entry name" value="POLYISOPRENYL-TEICHOIC ACID--PEPTIDOGLYCAN TEICHOIC ACID TRANSFERASE TAGU"/>
    <property type="match status" value="1"/>
</dbReference>
<dbReference type="InterPro" id="IPR004474">
    <property type="entry name" value="LytR_CpsA_psr"/>
</dbReference>
<dbReference type="Proteomes" id="UP000010119">
    <property type="component" value="Unassembled WGS sequence"/>
</dbReference>
<dbReference type="HOGENOM" id="CLU_016455_2_2_9"/>
<keyword evidence="5" id="KW-1185">Reference proteome</keyword>
<dbReference type="Pfam" id="PF03816">
    <property type="entry name" value="LytR_cpsA_psr"/>
    <property type="match status" value="1"/>
</dbReference>
<dbReference type="InterPro" id="IPR050922">
    <property type="entry name" value="LytR/CpsA/Psr_CW_biosynth"/>
</dbReference>